<sequence length="137" mass="15739">MLKLAEGFPDYGKQGTPQSWTLNFDNLPSGMNYKPLKITLGAPERHPVQMDFTVTENLFDLQENPDMKMLKYLQDWAALAKAHNDVPRFTVDSGRKGVTVTFSKAPMLRLWFRSRRLAKVYAKKHDVSFSHMSSEQC</sequence>
<dbReference type="EMBL" id="PQ015379">
    <property type="protein sequence ID" value="XDJ15185.1"/>
    <property type="molecule type" value="Genomic_DNA"/>
</dbReference>
<reference evidence="1" key="1">
    <citation type="submission" date="2024-07" db="EMBL/GenBank/DDBJ databases">
        <authorList>
            <person name="Bringhurst R.M."/>
            <person name="Homer T.E."/>
        </authorList>
    </citation>
    <scope>NUCLEOTIDE SEQUENCE</scope>
</reference>
<protein>
    <submittedName>
        <fullName evidence="1">Uncharacterized protein</fullName>
    </submittedName>
</protein>
<evidence type="ECO:0000313" key="1">
    <source>
        <dbReference type="EMBL" id="XDJ15185.1"/>
    </source>
</evidence>
<accession>A0AB39CEB0</accession>
<proteinExistence type="predicted"/>
<name>A0AB39CEB0_9VIRU</name>
<organism evidence="1">
    <name type="scientific">Pseudomonas phage HRDY3</name>
    <dbReference type="NCBI Taxonomy" id="3236930"/>
    <lineage>
        <taxon>Viruses</taxon>
    </lineage>
</organism>